<dbReference type="PANTHER" id="PTHR43833:SF11">
    <property type="entry name" value="VOLTAGE-GATED POTASSIUM CHANNEL KCH"/>
    <property type="match status" value="1"/>
</dbReference>
<dbReference type="Proteomes" id="UP000053060">
    <property type="component" value="Unassembled WGS sequence"/>
</dbReference>
<keyword evidence="1" id="KW-1133">Transmembrane helix</keyword>
<reference evidence="3 4" key="2">
    <citation type="journal article" date="2016" name="Genome Announc.">
        <title>Draft Genome Sequence of a Versatile Hydrocarbon-Degrading Bacterium, Rhodococcus pyridinivorans Strain KG-16, Collected from Oil Fields in India.</title>
        <authorList>
            <person name="Aggarwal R.K."/>
            <person name="Dawar C."/>
            <person name="Phanindranath R."/>
            <person name="Mutnuri L."/>
            <person name="Dayal A.M."/>
        </authorList>
    </citation>
    <scope>NUCLEOTIDE SEQUENCE [LARGE SCALE GENOMIC DNA]</scope>
    <source>
        <strain evidence="3 4">KG-16</strain>
    </source>
</reference>
<comment type="caution">
    <text evidence="3">The sequence shown here is derived from an EMBL/GenBank/DDBJ whole genome shotgun (WGS) entry which is preliminary data.</text>
</comment>
<dbReference type="PANTHER" id="PTHR43833">
    <property type="entry name" value="POTASSIUM CHANNEL PROTEIN 2-RELATED-RELATED"/>
    <property type="match status" value="1"/>
</dbReference>
<dbReference type="EMBL" id="AZXY01000001">
    <property type="protein sequence ID" value="KSZ59967.1"/>
    <property type="molecule type" value="Genomic_DNA"/>
</dbReference>
<name>A0A0V9UPS0_9NOCA</name>
<sequence>MTGRIFVVIGESNVARQVCASLTERRFDVLHLITPDDPELLHALKRTPAGVAVVTHDDVAALRYALAVAHIDPDAPLVVTIFDRTIAEQLTTLIPHCQVTSPADLAAPALAGPCIASHLAAARSTTDGTAWVIEHRTTEHPPAWSPLPVTRPSRLRRLLLQSIGALRSHDAGTRMLLTGLAGLSTILALDWLWLTFGKNHNGVESFKEAVQVVATVGPAGPSHGDHFYDLFAAVAMLLAMLFTAMFTAGVVERLLGTSLIGLVGPRILPRRNHVIVVGLGQVGLRLCLELRRLGIPVLAVERDDRARNLRLAKSLGIPTIVGHGTDKNVLERACIDRALCLAAVGSDDRDNIAVSVAAHGVRPGVRLVLRAGEQEALADTGSLLPLGITRNVTVLSATFVVARLLGLAADRAVTVHDHVHLEIEGAFERYPLSARYQCTHIHAGRAIAPIT</sequence>
<feature type="transmembrane region" description="Helical" evidence="1">
    <location>
        <begin position="175"/>
        <end position="194"/>
    </location>
</feature>
<keyword evidence="1" id="KW-0812">Transmembrane</keyword>
<evidence type="ECO:0000259" key="2">
    <source>
        <dbReference type="PROSITE" id="PS51201"/>
    </source>
</evidence>
<evidence type="ECO:0000313" key="4">
    <source>
        <dbReference type="Proteomes" id="UP000053060"/>
    </source>
</evidence>
<dbReference type="SUPFAM" id="SSF51735">
    <property type="entry name" value="NAD(P)-binding Rossmann-fold domains"/>
    <property type="match status" value="2"/>
</dbReference>
<proteinExistence type="predicted"/>
<accession>A0A0V9UPS0</accession>
<dbReference type="Pfam" id="PF02254">
    <property type="entry name" value="TrkA_N"/>
    <property type="match status" value="1"/>
</dbReference>
<keyword evidence="1" id="KW-0472">Membrane</keyword>
<dbReference type="PROSITE" id="PS51201">
    <property type="entry name" value="RCK_N"/>
    <property type="match status" value="1"/>
</dbReference>
<feature type="domain" description="RCK N-terminal" evidence="2">
    <location>
        <begin position="271"/>
        <end position="393"/>
    </location>
</feature>
<reference evidence="4" key="1">
    <citation type="submission" date="2015-01" db="EMBL/GenBank/DDBJ databases">
        <title>Draft genome sequence of Rhodococcus pyridinivorans strain KG-16, a hydrocarbon-degrading bacterium.</title>
        <authorList>
            <person name="Aggarwal R.K."/>
            <person name="Dawar C."/>
        </authorList>
    </citation>
    <scope>NUCLEOTIDE SEQUENCE [LARGE SCALE GENOMIC DNA]</scope>
    <source>
        <strain evidence="4">KG-16</strain>
    </source>
</reference>
<dbReference type="PATRIC" id="fig|1441730.3.peg.43"/>
<evidence type="ECO:0000256" key="1">
    <source>
        <dbReference type="SAM" id="Phobius"/>
    </source>
</evidence>
<dbReference type="GO" id="GO:0006813">
    <property type="term" value="P:potassium ion transport"/>
    <property type="evidence" value="ECO:0007669"/>
    <property type="project" value="InterPro"/>
</dbReference>
<dbReference type="InterPro" id="IPR036291">
    <property type="entry name" value="NAD(P)-bd_dom_sf"/>
</dbReference>
<dbReference type="InterPro" id="IPR003148">
    <property type="entry name" value="RCK_N"/>
</dbReference>
<organism evidence="3 4">
    <name type="scientific">Rhodococcus pyridinivorans KG-16</name>
    <dbReference type="NCBI Taxonomy" id="1441730"/>
    <lineage>
        <taxon>Bacteria</taxon>
        <taxon>Bacillati</taxon>
        <taxon>Actinomycetota</taxon>
        <taxon>Actinomycetes</taxon>
        <taxon>Mycobacteriales</taxon>
        <taxon>Nocardiaceae</taxon>
        <taxon>Rhodococcus</taxon>
    </lineage>
</organism>
<dbReference type="AlphaFoldDB" id="A0A0V9UPS0"/>
<feature type="transmembrane region" description="Helical" evidence="1">
    <location>
        <begin position="230"/>
        <end position="251"/>
    </location>
</feature>
<dbReference type="Gene3D" id="3.40.50.720">
    <property type="entry name" value="NAD(P)-binding Rossmann-like Domain"/>
    <property type="match status" value="2"/>
</dbReference>
<protein>
    <submittedName>
        <fullName evidence="3">Portal protein</fullName>
    </submittedName>
</protein>
<dbReference type="RefSeq" id="WP_060650093.1">
    <property type="nucleotide sequence ID" value="NZ_AZXY01000001.1"/>
</dbReference>
<evidence type="ECO:0000313" key="3">
    <source>
        <dbReference type="EMBL" id="KSZ59967.1"/>
    </source>
</evidence>
<dbReference type="InterPro" id="IPR050721">
    <property type="entry name" value="Trk_Ktr_HKT_K-transport"/>
</dbReference>
<gene>
    <name evidence="3" type="ORF">Z045_00175</name>
</gene>